<accession>A0A0A8XU03</accession>
<proteinExistence type="predicted"/>
<feature type="region of interest" description="Disordered" evidence="1">
    <location>
        <begin position="95"/>
        <end position="164"/>
    </location>
</feature>
<dbReference type="EMBL" id="GBRH01281657">
    <property type="protein sequence ID" value="JAD16238.1"/>
    <property type="molecule type" value="Transcribed_RNA"/>
</dbReference>
<dbReference type="AlphaFoldDB" id="A0A0A8XU03"/>
<sequence>MDTFRNRGACRSGSSDTNGALAISFFAYISSSSAAVDQSGACFGLIGRTDLPCMSFSLLTSGLLVGEPLEMGSWRKGVGSFSEFPFITGCSGSSIEPSSKFSAGEGEGTKNTEGAGAILDGRSVSRSEGSGVSAGDGEVEASAKLPTAGASASSRGPPRRGPTR</sequence>
<name>A0A0A8XU03_ARUDO</name>
<evidence type="ECO:0000313" key="2">
    <source>
        <dbReference type="EMBL" id="JAD16238.1"/>
    </source>
</evidence>
<evidence type="ECO:0000256" key="1">
    <source>
        <dbReference type="SAM" id="MobiDB-lite"/>
    </source>
</evidence>
<feature type="compositionally biased region" description="Low complexity" evidence="1">
    <location>
        <begin position="121"/>
        <end position="135"/>
    </location>
</feature>
<organism evidence="2">
    <name type="scientific">Arundo donax</name>
    <name type="common">Giant reed</name>
    <name type="synonym">Donax arundinaceus</name>
    <dbReference type="NCBI Taxonomy" id="35708"/>
    <lineage>
        <taxon>Eukaryota</taxon>
        <taxon>Viridiplantae</taxon>
        <taxon>Streptophyta</taxon>
        <taxon>Embryophyta</taxon>
        <taxon>Tracheophyta</taxon>
        <taxon>Spermatophyta</taxon>
        <taxon>Magnoliopsida</taxon>
        <taxon>Liliopsida</taxon>
        <taxon>Poales</taxon>
        <taxon>Poaceae</taxon>
        <taxon>PACMAD clade</taxon>
        <taxon>Arundinoideae</taxon>
        <taxon>Arundineae</taxon>
        <taxon>Arundo</taxon>
    </lineage>
</organism>
<reference evidence="2" key="1">
    <citation type="submission" date="2014-09" db="EMBL/GenBank/DDBJ databases">
        <authorList>
            <person name="Magalhaes I.L.F."/>
            <person name="Oliveira U."/>
            <person name="Santos F.R."/>
            <person name="Vidigal T.H.D.A."/>
            <person name="Brescovit A.D."/>
            <person name="Santos A.J."/>
        </authorList>
    </citation>
    <scope>NUCLEOTIDE SEQUENCE</scope>
    <source>
        <tissue evidence="2">Shoot tissue taken approximately 20 cm above the soil surface</tissue>
    </source>
</reference>
<reference evidence="2" key="2">
    <citation type="journal article" date="2015" name="Data Brief">
        <title>Shoot transcriptome of the giant reed, Arundo donax.</title>
        <authorList>
            <person name="Barrero R.A."/>
            <person name="Guerrero F.D."/>
            <person name="Moolhuijzen P."/>
            <person name="Goolsby J.A."/>
            <person name="Tidwell J."/>
            <person name="Bellgard S.E."/>
            <person name="Bellgard M.I."/>
        </authorList>
    </citation>
    <scope>NUCLEOTIDE SEQUENCE</scope>
    <source>
        <tissue evidence="2">Shoot tissue taken approximately 20 cm above the soil surface</tissue>
    </source>
</reference>
<protein>
    <submittedName>
        <fullName evidence="2">Uncharacterized protein</fullName>
    </submittedName>
</protein>